<evidence type="ECO:0000256" key="1">
    <source>
        <dbReference type="ARBA" id="ARBA00005850"/>
    </source>
</evidence>
<keyword evidence="3" id="KW-0406">Ion transport</keyword>
<comment type="similarity">
    <text evidence="1">Belongs to the V-ATPase D subunit family.</text>
</comment>
<dbReference type="WBParaSite" id="BTMF_0000823601-mRNA-1">
    <property type="protein sequence ID" value="BTMF_0000823601-mRNA-1"/>
    <property type="gene ID" value="BTMF_0000823601"/>
</dbReference>
<organism evidence="7">
    <name type="scientific">Brugia timori</name>
    <dbReference type="NCBI Taxonomy" id="42155"/>
    <lineage>
        <taxon>Eukaryota</taxon>
        <taxon>Metazoa</taxon>
        <taxon>Ecdysozoa</taxon>
        <taxon>Nematoda</taxon>
        <taxon>Chromadorea</taxon>
        <taxon>Rhabditida</taxon>
        <taxon>Spirurina</taxon>
        <taxon>Spiruromorpha</taxon>
        <taxon>Filarioidea</taxon>
        <taxon>Onchocercidae</taxon>
        <taxon>Brugia</taxon>
    </lineage>
</organism>
<dbReference type="AlphaFoldDB" id="A0A0R3QKR5"/>
<gene>
    <name evidence="5" type="ORF">BTMF_LOCUS6303</name>
</gene>
<sequence>MSGNTKDRIAIFPSRMAQTMMKARLKAAQKGHSLLKKKADALNMRFRSILGKIVENKNLMGEVLREASFSLAKAKFTAGDFSHIVIQNVSRAQHRVLMKTENVVGVFLPVFDSYIDGPDTYDLTGLGKGGANITKLKKNYNRAVELLVELATLQTCFITLDEAIKITNRRVNAIEHVNSEIGGKKYFKKLALFFRTNELHFSVIIPRIENTLVYIVTELDEMEREEFFRMKKIQAQRKKIRAEAEGASEMKTEASGCRDEQPRNILEYQDDIPILFA</sequence>
<keyword evidence="6" id="KW-1185">Reference proteome</keyword>
<evidence type="ECO:0000313" key="7">
    <source>
        <dbReference type="WBParaSite" id="BTMF_0000823601-mRNA-1"/>
    </source>
</evidence>
<dbReference type="PANTHER" id="PTHR11671">
    <property type="entry name" value="V-TYPE ATP SYNTHASE SUBUNIT D"/>
    <property type="match status" value="1"/>
</dbReference>
<dbReference type="NCBIfam" id="TIGR00309">
    <property type="entry name" value="V_ATPase_subD"/>
    <property type="match status" value="1"/>
</dbReference>
<dbReference type="Proteomes" id="UP000280834">
    <property type="component" value="Unassembled WGS sequence"/>
</dbReference>
<dbReference type="STRING" id="42155.A0A0R3QKR5"/>
<protein>
    <submittedName>
        <fullName evidence="7">Vacuolar proton pump subunit D</fullName>
    </submittedName>
</protein>
<proteinExistence type="inferred from homology"/>
<dbReference type="InterPro" id="IPR002699">
    <property type="entry name" value="V_ATPase_D"/>
</dbReference>
<keyword evidence="2" id="KW-0813">Transport</keyword>
<accession>A0A0R3QKR5</accession>
<dbReference type="EMBL" id="UZAG01015552">
    <property type="protein sequence ID" value="VDO21403.1"/>
    <property type="molecule type" value="Genomic_DNA"/>
</dbReference>
<evidence type="ECO:0000313" key="6">
    <source>
        <dbReference type="Proteomes" id="UP000280834"/>
    </source>
</evidence>
<dbReference type="Pfam" id="PF01813">
    <property type="entry name" value="ATP-synt_D"/>
    <property type="match status" value="2"/>
</dbReference>
<dbReference type="Gene3D" id="1.10.287.3240">
    <property type="match status" value="1"/>
</dbReference>
<evidence type="ECO:0000256" key="2">
    <source>
        <dbReference type="ARBA" id="ARBA00022448"/>
    </source>
</evidence>
<comment type="function">
    <text evidence="4">Subunit of the V1 complex of vacuolar(H+)-ATPase (V-ATPase), a multisubunit enzyme composed of a peripheral complex (V1) that hydrolyzes ATP and a membrane integral complex (V0) that translocates protons. V-ATPase is responsible for acidifying and maintaining the pH of intracellular compartments and in some cell types, is targeted to the plasma membrane, where it is responsible for acidifying the extracellular environment.</text>
</comment>
<reference evidence="5 6" key="2">
    <citation type="submission" date="2018-11" db="EMBL/GenBank/DDBJ databases">
        <authorList>
            <consortium name="Pathogen Informatics"/>
        </authorList>
    </citation>
    <scope>NUCLEOTIDE SEQUENCE [LARGE SCALE GENOMIC DNA]</scope>
</reference>
<name>A0A0R3QKR5_9BILA</name>
<dbReference type="GO" id="GO:0046961">
    <property type="term" value="F:proton-transporting ATPase activity, rotational mechanism"/>
    <property type="evidence" value="ECO:0007669"/>
    <property type="project" value="InterPro"/>
</dbReference>
<evidence type="ECO:0000256" key="3">
    <source>
        <dbReference type="ARBA" id="ARBA00023065"/>
    </source>
</evidence>
<evidence type="ECO:0000313" key="5">
    <source>
        <dbReference type="EMBL" id="VDO21403.1"/>
    </source>
</evidence>
<evidence type="ECO:0000256" key="4">
    <source>
        <dbReference type="ARBA" id="ARBA00045737"/>
    </source>
</evidence>
<reference evidence="7" key="1">
    <citation type="submission" date="2017-02" db="UniProtKB">
        <authorList>
            <consortium name="WormBaseParasite"/>
        </authorList>
    </citation>
    <scope>IDENTIFICATION</scope>
</reference>